<accession>A0A6C0JS85</accession>
<proteinExistence type="predicted"/>
<evidence type="ECO:0000313" key="1">
    <source>
        <dbReference type="EMBL" id="QHU08429.1"/>
    </source>
</evidence>
<sequence>MVDIFYGVEGRYKNVTKEAILTCPTNNGYLIIPAGDNDRAALFGDPAYGLYKEIVVSFPKYKLIYAHYQEVSIPIPRLTSNFIKMAHTYSNIYKYVDIIEKITRDCDSVVFSGDSGTIAIPFIHGLLYNKDGNNYVFNKEANKKRVIGMAKSIDYEEYCQKYGIAMLPAEEEGTTYDIRWINGVSFKYNEVYLGVLSQPNKFIVVYELPTYVAPEGWVSLLGKKGIINIYVRENLFEQYKNIQV</sequence>
<protein>
    <submittedName>
        <fullName evidence="1">Uncharacterized protein</fullName>
    </submittedName>
</protein>
<dbReference type="AlphaFoldDB" id="A0A6C0JS85"/>
<organism evidence="1">
    <name type="scientific">viral metagenome</name>
    <dbReference type="NCBI Taxonomy" id="1070528"/>
    <lineage>
        <taxon>unclassified sequences</taxon>
        <taxon>metagenomes</taxon>
        <taxon>organismal metagenomes</taxon>
    </lineage>
</organism>
<dbReference type="EMBL" id="MN740696">
    <property type="protein sequence ID" value="QHU08429.1"/>
    <property type="molecule type" value="Genomic_DNA"/>
</dbReference>
<reference evidence="1" key="1">
    <citation type="journal article" date="2020" name="Nature">
        <title>Giant virus diversity and host interactions through global metagenomics.</title>
        <authorList>
            <person name="Schulz F."/>
            <person name="Roux S."/>
            <person name="Paez-Espino D."/>
            <person name="Jungbluth S."/>
            <person name="Walsh D.A."/>
            <person name="Denef V.J."/>
            <person name="McMahon K.D."/>
            <person name="Konstantinidis K.T."/>
            <person name="Eloe-Fadrosh E.A."/>
            <person name="Kyrpides N.C."/>
            <person name="Woyke T."/>
        </authorList>
    </citation>
    <scope>NUCLEOTIDE SEQUENCE</scope>
    <source>
        <strain evidence="1">GVMAG-S-1062768-28</strain>
    </source>
</reference>
<name>A0A6C0JS85_9ZZZZ</name>